<feature type="region of interest" description="Disordered" evidence="1">
    <location>
        <begin position="211"/>
        <end position="273"/>
    </location>
</feature>
<evidence type="ECO:0000313" key="3">
    <source>
        <dbReference type="Proteomes" id="UP001447188"/>
    </source>
</evidence>
<feature type="region of interest" description="Disordered" evidence="1">
    <location>
        <begin position="459"/>
        <end position="494"/>
    </location>
</feature>
<proteinExistence type="predicted"/>
<evidence type="ECO:0008006" key="4">
    <source>
        <dbReference type="Google" id="ProtNLM"/>
    </source>
</evidence>
<feature type="compositionally biased region" description="Polar residues" evidence="1">
    <location>
        <begin position="239"/>
        <end position="260"/>
    </location>
</feature>
<accession>A0ABR3G4T6</accession>
<organism evidence="2 3">
    <name type="scientific">Discina gigas</name>
    <dbReference type="NCBI Taxonomy" id="1032678"/>
    <lineage>
        <taxon>Eukaryota</taxon>
        <taxon>Fungi</taxon>
        <taxon>Dikarya</taxon>
        <taxon>Ascomycota</taxon>
        <taxon>Pezizomycotina</taxon>
        <taxon>Pezizomycetes</taxon>
        <taxon>Pezizales</taxon>
        <taxon>Discinaceae</taxon>
        <taxon>Discina</taxon>
    </lineage>
</organism>
<evidence type="ECO:0000313" key="2">
    <source>
        <dbReference type="EMBL" id="KAL0630950.1"/>
    </source>
</evidence>
<feature type="compositionally biased region" description="Pro residues" evidence="1">
    <location>
        <begin position="220"/>
        <end position="230"/>
    </location>
</feature>
<gene>
    <name evidence="2" type="ORF">Q9L58_010197</name>
</gene>
<dbReference type="EMBL" id="JBBBZM010000334">
    <property type="protein sequence ID" value="KAL0630950.1"/>
    <property type="molecule type" value="Genomic_DNA"/>
</dbReference>
<sequence>MTEPTRLSASETMDAATKDRALLAWLKIAATHSLPPTDFGSLQIAHAAAHTESKEELPTWAWAEYQVIHDNHATTTKAPRSFRKLPTIFESAQWRNARKLKTIERSLFPTSGPLGELLNLTPTPAPNPTMPDPSPLEELAENIPIGSPETNEEMKEGEDDTPVQYLAWLIRDTITPLTIRLEQADANIPDLRAVVEKQTRAINTLTTALQDLRKEAKKPTPTPTPTPTNPPKGKGKAETTISNPPTTTKKSYANVASSSNTPPPADFTKVTHQKKKTKAPFFTPEYTKLNRQVIVETNGQIPELISNHDILEVVNEATMAQGLRFLSAQRSTNGNLPFETNPATSADEGAKYHVQITFALEKLHIQATNIYANSRWSKFVIHGVPAHIGTRNTPELSSRIAEEIFQATNFSMAQPPRWLTSPAILENRGSGTIIVSFPGKVENLDQTIEMLSVTNAWSTDITKNPAPNPISAQSARKTTPLQPTSAKPKDAPEA</sequence>
<comment type="caution">
    <text evidence="2">The sequence shown here is derived from an EMBL/GenBank/DDBJ whole genome shotgun (WGS) entry which is preliminary data.</text>
</comment>
<reference evidence="2 3" key="1">
    <citation type="submission" date="2024-02" db="EMBL/GenBank/DDBJ databases">
        <title>Discinaceae phylogenomics.</title>
        <authorList>
            <person name="Dirks A.C."/>
            <person name="James T.Y."/>
        </authorList>
    </citation>
    <scope>NUCLEOTIDE SEQUENCE [LARGE SCALE GENOMIC DNA]</scope>
    <source>
        <strain evidence="2 3">ACD0624</strain>
    </source>
</reference>
<feature type="compositionally biased region" description="Polar residues" evidence="1">
    <location>
        <begin position="470"/>
        <end position="485"/>
    </location>
</feature>
<keyword evidence="3" id="KW-1185">Reference proteome</keyword>
<protein>
    <recommendedName>
        <fullName evidence="4">Gag protein</fullName>
    </recommendedName>
</protein>
<name>A0ABR3G4T6_9PEZI</name>
<dbReference type="Proteomes" id="UP001447188">
    <property type="component" value="Unassembled WGS sequence"/>
</dbReference>
<evidence type="ECO:0000256" key="1">
    <source>
        <dbReference type="SAM" id="MobiDB-lite"/>
    </source>
</evidence>